<reference evidence="1 2" key="1">
    <citation type="submission" date="2018-12" db="EMBL/GenBank/DDBJ databases">
        <title>The genome sequences of Variovorax guangxiensis DSM 27352.</title>
        <authorList>
            <person name="Gao J."/>
            <person name="Sun J."/>
        </authorList>
    </citation>
    <scope>NUCLEOTIDE SEQUENCE [LARGE SCALE GENOMIC DNA]</scope>
    <source>
        <strain evidence="1 2">DSM 27352</strain>
    </source>
</reference>
<dbReference type="EMBL" id="RXFT01000007">
    <property type="protein sequence ID" value="RUR68815.1"/>
    <property type="molecule type" value="Genomic_DNA"/>
</dbReference>
<accession>A0A433MMD6</accession>
<dbReference type="RefSeq" id="WP_126022957.1">
    <property type="nucleotide sequence ID" value="NZ_RXFT01000007.1"/>
</dbReference>
<evidence type="ECO:0000313" key="2">
    <source>
        <dbReference type="Proteomes" id="UP000281118"/>
    </source>
</evidence>
<dbReference type="Proteomes" id="UP000281118">
    <property type="component" value="Unassembled WGS sequence"/>
</dbReference>
<sequence length="130" mass="14370">MTAIKRLMQLDFQLLGTTTPPKEISTATGISPDVELEQGERNRELNLPRQNVWSIKSKVKSEVLAEHWEDLERSLKPSIVAIKDAAQTGRAVFTVVVTGEGRIPSIQIPSGMSMFAGLVNAVIDIDHLQY</sequence>
<proteinExistence type="predicted"/>
<comment type="caution">
    <text evidence="1">The sequence shown here is derived from an EMBL/GenBank/DDBJ whole genome shotgun (WGS) entry which is preliminary data.</text>
</comment>
<evidence type="ECO:0000313" key="1">
    <source>
        <dbReference type="EMBL" id="RUR68815.1"/>
    </source>
</evidence>
<dbReference type="AlphaFoldDB" id="A0A433MMD6"/>
<organism evidence="1 2">
    <name type="scientific">Variovorax guangxiensis</name>
    <dbReference type="NCBI Taxonomy" id="1775474"/>
    <lineage>
        <taxon>Bacteria</taxon>
        <taxon>Pseudomonadati</taxon>
        <taxon>Pseudomonadota</taxon>
        <taxon>Betaproteobacteria</taxon>
        <taxon>Burkholderiales</taxon>
        <taxon>Comamonadaceae</taxon>
        <taxon>Variovorax</taxon>
    </lineage>
</organism>
<dbReference type="Pfam" id="PF14106">
    <property type="entry name" value="DUF4279"/>
    <property type="match status" value="1"/>
</dbReference>
<dbReference type="InterPro" id="IPR025459">
    <property type="entry name" value="DUF4279"/>
</dbReference>
<protein>
    <submittedName>
        <fullName evidence="1">DUF4279 domain-containing protein</fullName>
    </submittedName>
</protein>
<dbReference type="OrthoDB" id="9204614at2"/>
<gene>
    <name evidence="1" type="ORF">EJP67_17290</name>
</gene>
<name>A0A433MMD6_9BURK</name>